<protein>
    <submittedName>
        <fullName evidence="1">Uncharacterized protein</fullName>
    </submittedName>
</protein>
<sequence>MFLLPFALIGCTTSEGSGERPRIFEIDNTAEVFGKQAEGGVTVRKHYMILDPPEDLTELKELAEKYNKDHPVEGEVGAAEGGNRFFHLYFYRESDELPRDWQPDEGYLNTDRLEHHRNDVIASITWSDADPQKKYHSYHKDEKGKIIKQVRFVEDRLVE</sequence>
<keyword evidence="2" id="KW-1185">Reference proteome</keyword>
<dbReference type="RefSeq" id="WP_145819701.1">
    <property type="nucleotide sequence ID" value="NZ_AP023438.1"/>
</dbReference>
<reference evidence="1 2" key="1">
    <citation type="submission" date="2019-07" db="EMBL/GenBank/DDBJ databases">
        <title>R&amp;d 2014.</title>
        <authorList>
            <person name="Klenk H.-P."/>
        </authorList>
    </citation>
    <scope>NUCLEOTIDE SEQUENCE [LARGE SCALE GENOMIC DNA]</scope>
    <source>
        <strain evidence="1 2">DSM 43912</strain>
    </source>
</reference>
<proteinExistence type="predicted"/>
<organism evidence="1 2">
    <name type="scientific">Micromonospora sagamiensis</name>
    <dbReference type="NCBI Taxonomy" id="47875"/>
    <lineage>
        <taxon>Bacteria</taxon>
        <taxon>Bacillati</taxon>
        <taxon>Actinomycetota</taxon>
        <taxon>Actinomycetes</taxon>
        <taxon>Micromonosporales</taxon>
        <taxon>Micromonosporaceae</taxon>
        <taxon>Micromonospora</taxon>
    </lineage>
</organism>
<comment type="caution">
    <text evidence="1">The sequence shown here is derived from an EMBL/GenBank/DDBJ whole genome shotgun (WGS) entry which is preliminary data.</text>
</comment>
<dbReference type="EMBL" id="VLLP01000001">
    <property type="protein sequence ID" value="TWJ31118.1"/>
    <property type="molecule type" value="Genomic_DNA"/>
</dbReference>
<name>A0A562WLP7_9ACTN</name>
<dbReference type="OrthoDB" id="2850176at2"/>
<accession>A0A562WLP7</accession>
<evidence type="ECO:0000313" key="1">
    <source>
        <dbReference type="EMBL" id="TWJ31118.1"/>
    </source>
</evidence>
<evidence type="ECO:0000313" key="2">
    <source>
        <dbReference type="Proteomes" id="UP000319728"/>
    </source>
</evidence>
<dbReference type="AlphaFoldDB" id="A0A562WLP7"/>
<dbReference type="Proteomes" id="UP000319728">
    <property type="component" value="Unassembled WGS sequence"/>
</dbReference>
<gene>
    <name evidence="1" type="ORF">JD81_04670</name>
</gene>